<dbReference type="OrthoDB" id="6437671at2759"/>
<organism evidence="2 3">
    <name type="scientific">Araneus ventricosus</name>
    <name type="common">Orbweaver spider</name>
    <name type="synonym">Epeira ventricosa</name>
    <dbReference type="NCBI Taxonomy" id="182803"/>
    <lineage>
        <taxon>Eukaryota</taxon>
        <taxon>Metazoa</taxon>
        <taxon>Ecdysozoa</taxon>
        <taxon>Arthropoda</taxon>
        <taxon>Chelicerata</taxon>
        <taxon>Arachnida</taxon>
        <taxon>Araneae</taxon>
        <taxon>Araneomorphae</taxon>
        <taxon>Entelegynae</taxon>
        <taxon>Araneoidea</taxon>
        <taxon>Araneidae</taxon>
        <taxon>Araneus</taxon>
    </lineage>
</organism>
<evidence type="ECO:0008006" key="4">
    <source>
        <dbReference type="Google" id="ProtNLM"/>
    </source>
</evidence>
<evidence type="ECO:0000313" key="3">
    <source>
        <dbReference type="Proteomes" id="UP000499080"/>
    </source>
</evidence>
<reference evidence="2 3" key="1">
    <citation type="journal article" date="2019" name="Sci. Rep.">
        <title>Orb-weaving spider Araneus ventricosus genome elucidates the spidroin gene catalogue.</title>
        <authorList>
            <person name="Kono N."/>
            <person name="Nakamura H."/>
            <person name="Ohtoshi R."/>
            <person name="Moran D.A.P."/>
            <person name="Shinohara A."/>
            <person name="Yoshida Y."/>
            <person name="Fujiwara M."/>
            <person name="Mori M."/>
            <person name="Tomita M."/>
            <person name="Arakawa K."/>
        </authorList>
    </citation>
    <scope>NUCLEOTIDE SEQUENCE [LARGE SCALE GENOMIC DNA]</scope>
</reference>
<keyword evidence="3" id="KW-1185">Reference proteome</keyword>
<accession>A0A4Y2MXV3</accession>
<dbReference type="EMBL" id="BGPR01008171">
    <property type="protein sequence ID" value="GBN32001.1"/>
    <property type="molecule type" value="Genomic_DNA"/>
</dbReference>
<comment type="caution">
    <text evidence="2">The sequence shown here is derived from an EMBL/GenBank/DDBJ whole genome shotgun (WGS) entry which is preliminary data.</text>
</comment>
<feature type="region of interest" description="Disordered" evidence="1">
    <location>
        <begin position="133"/>
        <end position="201"/>
    </location>
</feature>
<feature type="compositionally biased region" description="Polar residues" evidence="1">
    <location>
        <begin position="156"/>
        <end position="170"/>
    </location>
</feature>
<dbReference type="Proteomes" id="UP000499080">
    <property type="component" value="Unassembled WGS sequence"/>
</dbReference>
<evidence type="ECO:0000256" key="1">
    <source>
        <dbReference type="SAM" id="MobiDB-lite"/>
    </source>
</evidence>
<feature type="compositionally biased region" description="Polar residues" evidence="1">
    <location>
        <begin position="178"/>
        <end position="201"/>
    </location>
</feature>
<evidence type="ECO:0000313" key="2">
    <source>
        <dbReference type="EMBL" id="GBN32001.1"/>
    </source>
</evidence>
<gene>
    <name evidence="2" type="ORF">AVEN_216815_1</name>
</gene>
<name>A0A4Y2MXV3_ARAVE</name>
<dbReference type="AlphaFoldDB" id="A0A4Y2MXV3"/>
<sequence>MGRQGPRLVPFLHDGVINKKYRNLIPEDPSGLKFSIVLPHKTKKLDVEDEFIFKDWYALNKKKYVFHSKHYTDAKQAITASLRKSDYVEKIHISDDRLTYRILSKAEVKEKKRLKKELKKLNVVKKEASDSDGALSSVESGYGSGVDSPQDDYAQVSLNDNLITTPSGNESGYGKGTDSPQNDYSQGSLNDNLITPSGYESSPMFNTMETNSLFGINDVLQMTCSGKFDGFLKPEPMDASISTENSLAVPDTPVLFESDLFTNIQSFADNLKSADYFPENTEHPTHSLDFMDFSSGAPELYSSGFVAPPPFENEKDFLQLDSLSVEDLSNFLFKDVGFNSNSSLVCEDSTNNQASETQNGHEMPTETEDILTEKLCNKLIEDISAIDFHPSVAFEGKSQEQISSSPDAVLPDYETEAGENIYLCKKCVHLGKTPILFCEPQFKKNSTETLGELKIAFEEAVLKEINGFKSVKEHKFINDHLMVILEPNDD</sequence>
<protein>
    <recommendedName>
        <fullName evidence="4">IRF tryptophan pentad repeat domain-containing protein</fullName>
    </recommendedName>
</protein>
<proteinExistence type="predicted"/>